<dbReference type="EMBL" id="WPCU01000005">
    <property type="protein sequence ID" value="MVA76105.1"/>
    <property type="molecule type" value="Genomic_DNA"/>
</dbReference>
<dbReference type="GO" id="GO:0006355">
    <property type="term" value="P:regulation of DNA-templated transcription"/>
    <property type="evidence" value="ECO:0007669"/>
    <property type="project" value="InterPro"/>
</dbReference>
<dbReference type="GO" id="GO:0003677">
    <property type="term" value="F:DNA binding"/>
    <property type="evidence" value="ECO:0007669"/>
    <property type="project" value="InterPro"/>
</dbReference>
<evidence type="ECO:0000313" key="4">
    <source>
        <dbReference type="Proteomes" id="UP000435304"/>
    </source>
</evidence>
<dbReference type="SUPFAM" id="SSF53067">
    <property type="entry name" value="Actin-like ATPase domain"/>
    <property type="match status" value="1"/>
</dbReference>
<keyword evidence="4" id="KW-1185">Reference proteome</keyword>
<feature type="domain" description="HTH marR-type" evidence="2">
    <location>
        <begin position="51"/>
        <end position="100"/>
    </location>
</feature>
<dbReference type="InterPro" id="IPR043129">
    <property type="entry name" value="ATPase_NBD"/>
</dbReference>
<organism evidence="3 4">
    <name type="scientific">Auraticoccus cholistanensis</name>
    <dbReference type="NCBI Taxonomy" id="2656650"/>
    <lineage>
        <taxon>Bacteria</taxon>
        <taxon>Bacillati</taxon>
        <taxon>Actinomycetota</taxon>
        <taxon>Actinomycetes</taxon>
        <taxon>Propionibacteriales</taxon>
        <taxon>Propionibacteriaceae</taxon>
        <taxon>Auraticoccus</taxon>
    </lineage>
</organism>
<dbReference type="PANTHER" id="PTHR18964:SF149">
    <property type="entry name" value="BIFUNCTIONAL UDP-N-ACETYLGLUCOSAMINE 2-EPIMERASE_N-ACETYLMANNOSAMINE KINASE"/>
    <property type="match status" value="1"/>
</dbReference>
<comment type="caution">
    <text evidence="3">The sequence shown here is derived from an EMBL/GenBank/DDBJ whole genome shotgun (WGS) entry which is preliminary data.</text>
</comment>
<accession>A0A6A9UWR4</accession>
<proteinExistence type="inferred from homology"/>
<comment type="similarity">
    <text evidence="1">Belongs to the ROK (NagC/XylR) family.</text>
</comment>
<evidence type="ECO:0000259" key="2">
    <source>
        <dbReference type="Pfam" id="PF12802"/>
    </source>
</evidence>
<dbReference type="Proteomes" id="UP000435304">
    <property type="component" value="Unassembled WGS sequence"/>
</dbReference>
<dbReference type="Pfam" id="PF12802">
    <property type="entry name" value="MarR_2"/>
    <property type="match status" value="1"/>
</dbReference>
<dbReference type="SUPFAM" id="SSF46785">
    <property type="entry name" value="Winged helix' DNA-binding domain"/>
    <property type="match status" value="1"/>
</dbReference>
<evidence type="ECO:0000256" key="1">
    <source>
        <dbReference type="ARBA" id="ARBA00006479"/>
    </source>
</evidence>
<gene>
    <name evidence="3" type="ORF">GC722_08730</name>
</gene>
<dbReference type="InterPro" id="IPR036390">
    <property type="entry name" value="WH_DNA-bd_sf"/>
</dbReference>
<sequence>MLCRTTYGAAAALSTPCPGSGGIIASRGAIIARSPPPEEGGTVPTEPNLSQLLDRLHRDGPASRAALTRETGLNRSTVAALVAELVSRGLVVEDAPGSTRQVGRPSPVVRPAGDVTAVAVVPEVDAVTVAVVDLEGRVRDKVRTESAEPPTAARAVEVVVDSLQVLGQRAGPGWRPSGIGVAVPGLVRSGDGQVRWAPHLHWVDEPLGVLLSEATGMLVRAANDANVGAHAEHLFGAARGTSHVLYLNGGPSGIGGGVIVDGRMLLGAEGYAGEFGHSLTGGRRGGGEELEAAVSRRRLLDVLGLEVATDERLEEALRADDSPRVRAEVHRQLEVLSTGVRDMVNVLNPERVVLGGFLGAMFALAPEHFLEQVARQVLAPPWQCVTVVRAALGPDLLLVGAAELVLGEVVAKVCRFPGERAA</sequence>
<reference evidence="3 4" key="1">
    <citation type="submission" date="2019-12" db="EMBL/GenBank/DDBJ databases">
        <title>Auraticoccus cholistani sp. nov., an actinomycete isolated from soil of Cholistan desert.</title>
        <authorList>
            <person name="Cheema M.T."/>
        </authorList>
    </citation>
    <scope>NUCLEOTIDE SEQUENCE [LARGE SCALE GENOMIC DNA]</scope>
    <source>
        <strain evidence="3 4">F435</strain>
    </source>
</reference>
<evidence type="ECO:0000313" key="3">
    <source>
        <dbReference type="EMBL" id="MVA76105.1"/>
    </source>
</evidence>
<dbReference type="InterPro" id="IPR000600">
    <property type="entry name" value="ROK"/>
</dbReference>
<name>A0A6A9UWR4_9ACTN</name>
<dbReference type="InterPro" id="IPR036388">
    <property type="entry name" value="WH-like_DNA-bd_sf"/>
</dbReference>
<dbReference type="Gene3D" id="3.30.420.40">
    <property type="match status" value="2"/>
</dbReference>
<dbReference type="Pfam" id="PF00480">
    <property type="entry name" value="ROK"/>
    <property type="match status" value="1"/>
</dbReference>
<protein>
    <submittedName>
        <fullName evidence="3">ROK family protein</fullName>
    </submittedName>
</protein>
<dbReference type="AlphaFoldDB" id="A0A6A9UWR4"/>
<dbReference type="PANTHER" id="PTHR18964">
    <property type="entry name" value="ROK (REPRESSOR, ORF, KINASE) FAMILY"/>
    <property type="match status" value="1"/>
</dbReference>
<dbReference type="InterPro" id="IPR000835">
    <property type="entry name" value="HTH_MarR-typ"/>
</dbReference>
<dbReference type="Gene3D" id="1.10.10.10">
    <property type="entry name" value="Winged helix-like DNA-binding domain superfamily/Winged helix DNA-binding domain"/>
    <property type="match status" value="1"/>
</dbReference>